<evidence type="ECO:0000256" key="2">
    <source>
        <dbReference type="ARBA" id="ARBA00022475"/>
    </source>
</evidence>
<dbReference type="EMBL" id="RKRE01000002">
    <property type="protein sequence ID" value="RPF46683.1"/>
    <property type="molecule type" value="Genomic_DNA"/>
</dbReference>
<feature type="transmembrane region" description="Helical" evidence="6">
    <location>
        <begin position="119"/>
        <end position="145"/>
    </location>
</feature>
<name>A0A3N5AP06_9THEO</name>
<reference evidence="7 8" key="1">
    <citation type="submission" date="2018-11" db="EMBL/GenBank/DDBJ databases">
        <title>Genomic Encyclopedia of Type Strains, Phase IV (KMG-IV): sequencing the most valuable type-strain genomes for metagenomic binning, comparative biology and taxonomic classification.</title>
        <authorList>
            <person name="Goeker M."/>
        </authorList>
    </citation>
    <scope>NUCLEOTIDE SEQUENCE [LARGE SCALE GENOMIC DNA]</scope>
    <source>
        <strain evidence="7 8">DSM 102936</strain>
    </source>
</reference>
<feature type="transmembrane region" description="Helical" evidence="6">
    <location>
        <begin position="76"/>
        <end position="99"/>
    </location>
</feature>
<evidence type="ECO:0000256" key="5">
    <source>
        <dbReference type="ARBA" id="ARBA00023136"/>
    </source>
</evidence>
<sequence>MGTSALTQSSTAVSIITIGLTHARLIALSEAIAVILGANIGTTLTVQFIALHPGRLALLLGLSGIPLLARRSPARFLGQALTGTGMVFAGLDLLNRGLAPLKSTPWFAAGLAAAGENHLLAIAVATLFTALLHSSSAATGLVMALYAQGAISRETAVALVLGNNIGTCFTALIVSLTSSAAGRRVAAAHFLLNTIGAAVFLPLINTLSLIGGLTASDPARQVANIHTIYNIVSSLAALPFCTPFARLLERLVPDRRPTS</sequence>
<comment type="subcellular location">
    <subcellularLocation>
        <location evidence="1">Cell membrane</location>
        <topology evidence="1">Multi-pass membrane protein</topology>
    </subcellularLocation>
</comment>
<dbReference type="NCBIfam" id="NF037997">
    <property type="entry name" value="Na_Pi_symport"/>
    <property type="match status" value="1"/>
</dbReference>
<dbReference type="InterPro" id="IPR003841">
    <property type="entry name" value="Na/Pi_transpt"/>
</dbReference>
<feature type="transmembrane region" description="Helical" evidence="6">
    <location>
        <begin position="12"/>
        <end position="36"/>
    </location>
</feature>
<dbReference type="GO" id="GO:0005436">
    <property type="term" value="F:sodium:phosphate symporter activity"/>
    <property type="evidence" value="ECO:0007669"/>
    <property type="project" value="InterPro"/>
</dbReference>
<evidence type="ECO:0000313" key="7">
    <source>
        <dbReference type="EMBL" id="RPF46683.1"/>
    </source>
</evidence>
<keyword evidence="3 6" id="KW-0812">Transmembrane</keyword>
<dbReference type="Pfam" id="PF02690">
    <property type="entry name" value="Na_Pi_cotrans"/>
    <property type="match status" value="2"/>
</dbReference>
<evidence type="ECO:0000256" key="1">
    <source>
        <dbReference type="ARBA" id="ARBA00004651"/>
    </source>
</evidence>
<feature type="transmembrane region" description="Helical" evidence="6">
    <location>
        <begin position="190"/>
        <end position="215"/>
    </location>
</feature>
<evidence type="ECO:0000313" key="8">
    <source>
        <dbReference type="Proteomes" id="UP000282654"/>
    </source>
</evidence>
<accession>A0A3N5AP06</accession>
<evidence type="ECO:0000256" key="4">
    <source>
        <dbReference type="ARBA" id="ARBA00022989"/>
    </source>
</evidence>
<feature type="transmembrane region" description="Helical" evidence="6">
    <location>
        <begin position="227"/>
        <end position="248"/>
    </location>
</feature>
<dbReference type="PANTHER" id="PTHR10010:SF46">
    <property type="entry name" value="SODIUM-DEPENDENT PHOSPHATE TRANSPORT PROTEIN 2B"/>
    <property type="match status" value="1"/>
</dbReference>
<comment type="caution">
    <text evidence="7">The sequence shown here is derived from an EMBL/GenBank/DDBJ whole genome shotgun (WGS) entry which is preliminary data.</text>
</comment>
<dbReference type="PANTHER" id="PTHR10010">
    <property type="entry name" value="SOLUTE CARRIER FAMILY 34 SODIUM PHOSPHATE , MEMBER 2-RELATED"/>
    <property type="match status" value="1"/>
</dbReference>
<dbReference type="GO" id="GO:0005886">
    <property type="term" value="C:plasma membrane"/>
    <property type="evidence" value="ECO:0007669"/>
    <property type="project" value="UniProtKB-SubCell"/>
</dbReference>
<keyword evidence="4 6" id="KW-1133">Transmembrane helix</keyword>
<dbReference type="GO" id="GO:0044341">
    <property type="term" value="P:sodium-dependent phosphate transport"/>
    <property type="evidence" value="ECO:0007669"/>
    <property type="project" value="InterPro"/>
</dbReference>
<dbReference type="AlphaFoldDB" id="A0A3N5AP06"/>
<protein>
    <submittedName>
        <fullName evidence="7">Phosphate:Na+ symporter</fullName>
    </submittedName>
</protein>
<keyword evidence="2" id="KW-1003">Cell membrane</keyword>
<feature type="transmembrane region" description="Helical" evidence="6">
    <location>
        <begin position="157"/>
        <end position="178"/>
    </location>
</feature>
<organism evidence="7 8">
    <name type="scientific">Thermodesulfitimonas autotrophica</name>
    <dbReference type="NCBI Taxonomy" id="1894989"/>
    <lineage>
        <taxon>Bacteria</taxon>
        <taxon>Bacillati</taxon>
        <taxon>Bacillota</taxon>
        <taxon>Clostridia</taxon>
        <taxon>Thermoanaerobacterales</taxon>
        <taxon>Thermoanaerobacteraceae</taxon>
        <taxon>Thermodesulfitimonas</taxon>
    </lineage>
</organism>
<dbReference type="Proteomes" id="UP000282654">
    <property type="component" value="Unassembled WGS sequence"/>
</dbReference>
<gene>
    <name evidence="7" type="ORF">EDD75_0936</name>
</gene>
<proteinExistence type="predicted"/>
<keyword evidence="5 6" id="KW-0472">Membrane</keyword>
<feature type="transmembrane region" description="Helical" evidence="6">
    <location>
        <begin position="48"/>
        <end position="69"/>
    </location>
</feature>
<keyword evidence="8" id="KW-1185">Reference proteome</keyword>
<evidence type="ECO:0000256" key="3">
    <source>
        <dbReference type="ARBA" id="ARBA00022692"/>
    </source>
</evidence>
<evidence type="ECO:0000256" key="6">
    <source>
        <dbReference type="SAM" id="Phobius"/>
    </source>
</evidence>